<feature type="compositionally biased region" description="Polar residues" evidence="1">
    <location>
        <begin position="13"/>
        <end position="25"/>
    </location>
</feature>
<dbReference type="AlphaFoldDB" id="A0A8H3VPX6"/>
<name>A0A8H3VPX6_VENIN</name>
<evidence type="ECO:0000313" key="3">
    <source>
        <dbReference type="Proteomes" id="UP000490939"/>
    </source>
</evidence>
<evidence type="ECO:0000313" key="2">
    <source>
        <dbReference type="EMBL" id="KAE9992371.1"/>
    </source>
</evidence>
<feature type="compositionally biased region" description="Polar residues" evidence="1">
    <location>
        <begin position="35"/>
        <end position="51"/>
    </location>
</feature>
<gene>
    <name evidence="2" type="ORF">EG327_009325</name>
</gene>
<reference evidence="2 3" key="1">
    <citation type="submission" date="2019-07" db="EMBL/GenBank/DDBJ databases">
        <title>Venturia inaequalis Genome Resource.</title>
        <authorList>
            <person name="Lichtner F.J."/>
        </authorList>
    </citation>
    <scope>NUCLEOTIDE SEQUENCE [LARGE SCALE GENOMIC DNA]</scope>
    <source>
        <strain evidence="2 3">DMI_063113</strain>
    </source>
</reference>
<proteinExistence type="predicted"/>
<protein>
    <submittedName>
        <fullName evidence="2">Uncharacterized protein</fullName>
    </submittedName>
</protein>
<dbReference type="EMBL" id="WNWR01000061">
    <property type="protein sequence ID" value="KAE9992371.1"/>
    <property type="molecule type" value="Genomic_DNA"/>
</dbReference>
<comment type="caution">
    <text evidence="2">The sequence shown here is derived from an EMBL/GenBank/DDBJ whole genome shotgun (WGS) entry which is preliminary data.</text>
</comment>
<dbReference type="Proteomes" id="UP000490939">
    <property type="component" value="Unassembled WGS sequence"/>
</dbReference>
<feature type="compositionally biased region" description="Basic and acidic residues" evidence="1">
    <location>
        <begin position="96"/>
        <end position="108"/>
    </location>
</feature>
<accession>A0A8H3VPX6</accession>
<dbReference type="OrthoDB" id="5386823at2759"/>
<organism evidence="2 3">
    <name type="scientific">Venturia inaequalis</name>
    <name type="common">Apple scab fungus</name>
    <dbReference type="NCBI Taxonomy" id="5025"/>
    <lineage>
        <taxon>Eukaryota</taxon>
        <taxon>Fungi</taxon>
        <taxon>Dikarya</taxon>
        <taxon>Ascomycota</taxon>
        <taxon>Pezizomycotina</taxon>
        <taxon>Dothideomycetes</taxon>
        <taxon>Pleosporomycetidae</taxon>
        <taxon>Venturiales</taxon>
        <taxon>Venturiaceae</taxon>
        <taxon>Venturia</taxon>
    </lineage>
</organism>
<feature type="compositionally biased region" description="Basic and acidic residues" evidence="1">
    <location>
        <begin position="52"/>
        <end position="62"/>
    </location>
</feature>
<evidence type="ECO:0000256" key="1">
    <source>
        <dbReference type="SAM" id="MobiDB-lite"/>
    </source>
</evidence>
<feature type="region of interest" description="Disordered" evidence="1">
    <location>
        <begin position="1"/>
        <end position="122"/>
    </location>
</feature>
<sequence length="122" mass="12885">MSSKLMDTEVGGEQTQYESIQTVTKPQPKERGQLGATSENTSTPSAQSSDPVSKERGEKTAENIRYGQAISEQGVGGFTAPEMNSGSATQEGGSRQQEEDTGSMRREQGYGGDAEMSKTVGG</sequence>
<keyword evidence="3" id="KW-1185">Reference proteome</keyword>
<feature type="compositionally biased region" description="Polar residues" evidence="1">
    <location>
        <begin position="82"/>
        <end position="95"/>
    </location>
</feature>